<accession>A0A6I4W9A1</accession>
<evidence type="ECO:0000256" key="5">
    <source>
        <dbReference type="ARBA" id="ARBA00022516"/>
    </source>
</evidence>
<dbReference type="GO" id="GO:0004144">
    <property type="term" value="F:diacylglycerol O-acyltransferase activity"/>
    <property type="evidence" value="ECO:0007669"/>
    <property type="project" value="UniProtKB-EC"/>
</dbReference>
<dbReference type="GO" id="GO:0005886">
    <property type="term" value="C:plasma membrane"/>
    <property type="evidence" value="ECO:0007669"/>
    <property type="project" value="TreeGrafter"/>
</dbReference>
<name>A0A6I4W9A1_9ACTN</name>
<evidence type="ECO:0000256" key="3">
    <source>
        <dbReference type="ARBA" id="ARBA00009587"/>
    </source>
</evidence>
<feature type="domain" description="O-acyltransferase WSD1-like N-terminal" evidence="12">
    <location>
        <begin position="28"/>
        <end position="263"/>
    </location>
</feature>
<evidence type="ECO:0000256" key="4">
    <source>
        <dbReference type="ARBA" id="ARBA00013244"/>
    </source>
</evidence>
<evidence type="ECO:0000256" key="11">
    <source>
        <dbReference type="SAM" id="MobiDB-lite"/>
    </source>
</evidence>
<dbReference type="PANTHER" id="PTHR31650">
    <property type="entry name" value="O-ACYLTRANSFERASE (WSD1-LIKE) FAMILY PROTEIN"/>
    <property type="match status" value="1"/>
</dbReference>
<dbReference type="Gene3D" id="3.30.559.10">
    <property type="entry name" value="Chloramphenicol acetyltransferase-like domain"/>
    <property type="match status" value="1"/>
</dbReference>
<proteinExistence type="inferred from homology"/>
<dbReference type="Proteomes" id="UP000431901">
    <property type="component" value="Unassembled WGS sequence"/>
</dbReference>
<keyword evidence="7" id="KW-0319">Glycerol metabolism</keyword>
<dbReference type="GO" id="GO:0019432">
    <property type="term" value="P:triglyceride biosynthetic process"/>
    <property type="evidence" value="ECO:0007669"/>
    <property type="project" value="UniProtKB-UniPathway"/>
</dbReference>
<sequence length="451" mass="47255">METAMWRMDSDAALRTDVVMVWTLDRVPEWDRFLECCAWLTRVLPRLRLRVAEPPLRIGPPVWEVDGAFDLAAHVRRVRLPAPGGRRELLDLAEDVGASVFDPARPPWRAVLAEEGETGRAAIVIKLHHVLADGAGLRRAMLALLPRSRRASLRPPGPPPDAPRHAPPQQVAAREFACRLGAAPAQIGAAGARLAAGLARASAAPAALPARAGRLARALGGAVTVPGRSPLLAGRGRDRRFDAVELPLADLKAAGKTVGATVTAAFIAVLLGAFADYHRLHGRTGGTLAITVPVDVRSRGRADGNNIVGGLMLGGPLTEATAHDRLAAVDALLRRARRSPLAGWSAALTSLSPVVPVPVLLRAARWAAGAHDLTASSVPGMPDRAYIAGARLTSTLVFGPRAHGACTAVLMSQDETAGLGLNLDPAAVADPSAFGRLVRDNADAVLALARA</sequence>
<dbReference type="GO" id="GO:0051701">
    <property type="term" value="P:biological process involved in interaction with host"/>
    <property type="evidence" value="ECO:0007669"/>
    <property type="project" value="TreeGrafter"/>
</dbReference>
<evidence type="ECO:0000256" key="6">
    <source>
        <dbReference type="ARBA" id="ARBA00022679"/>
    </source>
</evidence>
<comment type="pathway">
    <text evidence="2">Lipid metabolism.</text>
</comment>
<protein>
    <recommendedName>
        <fullName evidence="4">diacylglycerol O-acyltransferase</fullName>
        <ecNumber evidence="4">2.3.1.20</ecNumber>
    </recommendedName>
</protein>
<feature type="domain" description="O-acyltransferase WSD1 C-terminal" evidence="13">
    <location>
        <begin position="306"/>
        <end position="436"/>
    </location>
</feature>
<evidence type="ECO:0000256" key="7">
    <source>
        <dbReference type="ARBA" id="ARBA00022798"/>
    </source>
</evidence>
<dbReference type="UniPathway" id="UPA00282"/>
<evidence type="ECO:0000313" key="15">
    <source>
        <dbReference type="Proteomes" id="UP000431901"/>
    </source>
</evidence>
<comment type="pathway">
    <text evidence="1">Glycerolipid metabolism; triacylglycerol biosynthesis.</text>
</comment>
<evidence type="ECO:0000313" key="14">
    <source>
        <dbReference type="EMBL" id="MXQ65753.1"/>
    </source>
</evidence>
<keyword evidence="8" id="KW-0443">Lipid metabolism</keyword>
<dbReference type="InterPro" id="IPR009721">
    <property type="entry name" value="O-acyltransferase_WSD1_C"/>
</dbReference>
<reference evidence="14 15" key="1">
    <citation type="submission" date="2019-12" db="EMBL/GenBank/DDBJ databases">
        <title>Nocardia macrotermitis sp. nov. and Nocardia aurantia sp. nov., isolated from the gut of the fungus growing-termite Macrotermes natalensis.</title>
        <authorList>
            <person name="Christine B."/>
            <person name="Rene B."/>
        </authorList>
    </citation>
    <scope>NUCLEOTIDE SEQUENCE [LARGE SCALE GENOMIC DNA]</scope>
    <source>
        <strain evidence="14 15">DSM 102126</strain>
    </source>
</reference>
<dbReference type="OrthoDB" id="3212043at2"/>
<dbReference type="SUPFAM" id="SSF52777">
    <property type="entry name" value="CoA-dependent acyltransferases"/>
    <property type="match status" value="1"/>
</dbReference>
<dbReference type="EMBL" id="WUTW01000003">
    <property type="protein sequence ID" value="MXQ65753.1"/>
    <property type="molecule type" value="Genomic_DNA"/>
</dbReference>
<evidence type="ECO:0000259" key="13">
    <source>
        <dbReference type="Pfam" id="PF06974"/>
    </source>
</evidence>
<dbReference type="GO" id="GO:0071731">
    <property type="term" value="P:response to nitric oxide"/>
    <property type="evidence" value="ECO:0007669"/>
    <property type="project" value="TreeGrafter"/>
</dbReference>
<dbReference type="InterPro" id="IPR045034">
    <property type="entry name" value="O-acyltransferase_WSD1-like"/>
</dbReference>
<dbReference type="GO" id="GO:0006071">
    <property type="term" value="P:glycerol metabolic process"/>
    <property type="evidence" value="ECO:0007669"/>
    <property type="project" value="UniProtKB-KW"/>
</dbReference>
<comment type="similarity">
    <text evidence="3">Belongs to the long-chain O-acyltransferase family.</text>
</comment>
<dbReference type="Pfam" id="PF03007">
    <property type="entry name" value="WS_DGAT_cat"/>
    <property type="match status" value="1"/>
</dbReference>
<keyword evidence="9" id="KW-0012">Acyltransferase</keyword>
<dbReference type="EC" id="2.3.1.20" evidence="4"/>
<organism evidence="14 15">
    <name type="scientific">Actinomadura rayongensis</name>
    <dbReference type="NCBI Taxonomy" id="1429076"/>
    <lineage>
        <taxon>Bacteria</taxon>
        <taxon>Bacillati</taxon>
        <taxon>Actinomycetota</taxon>
        <taxon>Actinomycetes</taxon>
        <taxon>Streptosporangiales</taxon>
        <taxon>Thermomonosporaceae</taxon>
        <taxon>Actinomadura</taxon>
    </lineage>
</organism>
<dbReference type="InterPro" id="IPR004255">
    <property type="entry name" value="O-acyltransferase_WSD1_N"/>
</dbReference>
<evidence type="ECO:0000259" key="12">
    <source>
        <dbReference type="Pfam" id="PF03007"/>
    </source>
</evidence>
<dbReference type="AlphaFoldDB" id="A0A6I4W9A1"/>
<gene>
    <name evidence="14" type="ORF">GQ466_17145</name>
</gene>
<feature type="region of interest" description="Disordered" evidence="11">
    <location>
        <begin position="150"/>
        <end position="171"/>
    </location>
</feature>
<dbReference type="InterPro" id="IPR023213">
    <property type="entry name" value="CAT-like_dom_sf"/>
</dbReference>
<evidence type="ECO:0000256" key="10">
    <source>
        <dbReference type="ARBA" id="ARBA00048109"/>
    </source>
</evidence>
<evidence type="ECO:0000256" key="8">
    <source>
        <dbReference type="ARBA" id="ARBA00023098"/>
    </source>
</evidence>
<keyword evidence="15" id="KW-1185">Reference proteome</keyword>
<evidence type="ECO:0000256" key="1">
    <source>
        <dbReference type="ARBA" id="ARBA00004771"/>
    </source>
</evidence>
<comment type="caution">
    <text evidence="14">The sequence shown here is derived from an EMBL/GenBank/DDBJ whole genome shotgun (WGS) entry which is preliminary data.</text>
</comment>
<keyword evidence="5" id="KW-0444">Lipid biosynthesis</keyword>
<dbReference type="Pfam" id="PF06974">
    <property type="entry name" value="WS_DGAT_C"/>
    <property type="match status" value="1"/>
</dbReference>
<evidence type="ECO:0000256" key="2">
    <source>
        <dbReference type="ARBA" id="ARBA00005189"/>
    </source>
</evidence>
<dbReference type="RefSeq" id="WP_161103978.1">
    <property type="nucleotide sequence ID" value="NZ_WUTW01000003.1"/>
</dbReference>
<evidence type="ECO:0000256" key="9">
    <source>
        <dbReference type="ARBA" id="ARBA00023315"/>
    </source>
</evidence>
<keyword evidence="6" id="KW-0808">Transferase</keyword>
<comment type="catalytic activity">
    <reaction evidence="10">
        <text>an acyl-CoA + a 1,2-diacyl-sn-glycerol = a triacyl-sn-glycerol + CoA</text>
        <dbReference type="Rhea" id="RHEA:10868"/>
        <dbReference type="ChEBI" id="CHEBI:17815"/>
        <dbReference type="ChEBI" id="CHEBI:57287"/>
        <dbReference type="ChEBI" id="CHEBI:58342"/>
        <dbReference type="ChEBI" id="CHEBI:64615"/>
        <dbReference type="EC" id="2.3.1.20"/>
    </reaction>
</comment>
<dbReference type="GO" id="GO:0001666">
    <property type="term" value="P:response to hypoxia"/>
    <property type="evidence" value="ECO:0007669"/>
    <property type="project" value="TreeGrafter"/>
</dbReference>
<dbReference type="PANTHER" id="PTHR31650:SF1">
    <property type="entry name" value="WAX ESTER SYNTHASE_DIACYLGLYCEROL ACYLTRANSFERASE 4-RELATED"/>
    <property type="match status" value="1"/>
</dbReference>